<evidence type="ECO:0000259" key="2">
    <source>
        <dbReference type="Pfam" id="PF15975"/>
    </source>
</evidence>
<dbReference type="PANTHER" id="PTHR13806:SF46">
    <property type="entry name" value="FLOTILLIN-1-RELATED"/>
    <property type="match status" value="1"/>
</dbReference>
<dbReference type="Pfam" id="PF15975">
    <property type="entry name" value="Flot"/>
    <property type="match status" value="1"/>
</dbReference>
<accession>A0A9X0CGY8</accession>
<protein>
    <submittedName>
        <fullName evidence="3">Flotillin-2</fullName>
    </submittedName>
</protein>
<dbReference type="InterPro" id="IPR027705">
    <property type="entry name" value="Flotillin_fam"/>
</dbReference>
<dbReference type="OrthoDB" id="6080404at2759"/>
<dbReference type="InterPro" id="IPR036013">
    <property type="entry name" value="Band_7/SPFH_dom_sf"/>
</dbReference>
<sequence>MGIEVLSFTIKDIEDHVDYLDSLGKTQTAKVKRDADIGVAESNRDAGIREAECEKEKMDVAYQAQTNIADSSREFQMQKASFDQEVNARKAEAELSYELQAAKEKQKIRSEEIQIVIVERKKQIEVEEKEVSRKDKELVATVKRPAEAESYRVETIAQGKRTQTVLAAQADAERIKMTGASEASAIEAVGKAEAEGMRQKAAAYKMYGDAALTSLVLEALPKVAAEVAAPLAKTDQIVIVGDGGSGVTNEVSKLVSQLPPAVQALTGVDLSAVLSKIPGAK</sequence>
<dbReference type="GO" id="GO:0031410">
    <property type="term" value="C:cytoplasmic vesicle"/>
    <property type="evidence" value="ECO:0007669"/>
    <property type="project" value="TreeGrafter"/>
</dbReference>
<gene>
    <name evidence="3" type="primary">FLOT2_3</name>
    <name evidence="3" type="ORF">OS493_015914</name>
</gene>
<proteinExistence type="inferred from homology"/>
<evidence type="ECO:0000256" key="1">
    <source>
        <dbReference type="RuleBase" id="RU366054"/>
    </source>
</evidence>
<reference evidence="3" key="1">
    <citation type="submission" date="2023-01" db="EMBL/GenBank/DDBJ databases">
        <title>Genome assembly of the deep-sea coral Lophelia pertusa.</title>
        <authorList>
            <person name="Herrera S."/>
            <person name="Cordes E."/>
        </authorList>
    </citation>
    <scope>NUCLEOTIDE SEQUENCE</scope>
    <source>
        <strain evidence="3">USNM1676648</strain>
        <tissue evidence="3">Polyp</tissue>
    </source>
</reference>
<dbReference type="AlphaFoldDB" id="A0A9X0CGY8"/>
<feature type="domain" description="Flotillin C-terminal" evidence="2">
    <location>
        <begin position="168"/>
        <end position="252"/>
    </location>
</feature>
<dbReference type="SUPFAM" id="SSF117892">
    <property type="entry name" value="Band 7/SPFH domain"/>
    <property type="match status" value="1"/>
</dbReference>
<comment type="similarity">
    <text evidence="1">Belongs to the band 7/mec-2 family. Flotillin subfamily.</text>
</comment>
<evidence type="ECO:0000313" key="3">
    <source>
        <dbReference type="EMBL" id="KAJ7333822.1"/>
    </source>
</evidence>
<dbReference type="GO" id="GO:0002020">
    <property type="term" value="F:protease binding"/>
    <property type="evidence" value="ECO:0007669"/>
    <property type="project" value="TreeGrafter"/>
</dbReference>
<dbReference type="PANTHER" id="PTHR13806">
    <property type="entry name" value="FLOTILLIN-RELATED"/>
    <property type="match status" value="1"/>
</dbReference>
<name>A0A9X0CGY8_9CNID</name>
<comment type="caution">
    <text evidence="3">The sequence shown here is derived from an EMBL/GenBank/DDBJ whole genome shotgun (WGS) entry which is preliminary data.</text>
</comment>
<evidence type="ECO:0000313" key="4">
    <source>
        <dbReference type="Proteomes" id="UP001163046"/>
    </source>
</evidence>
<keyword evidence="4" id="KW-1185">Reference proteome</keyword>
<dbReference type="Proteomes" id="UP001163046">
    <property type="component" value="Unassembled WGS sequence"/>
</dbReference>
<organism evidence="3 4">
    <name type="scientific">Desmophyllum pertusum</name>
    <dbReference type="NCBI Taxonomy" id="174260"/>
    <lineage>
        <taxon>Eukaryota</taxon>
        <taxon>Metazoa</taxon>
        <taxon>Cnidaria</taxon>
        <taxon>Anthozoa</taxon>
        <taxon>Hexacorallia</taxon>
        <taxon>Scleractinia</taxon>
        <taxon>Caryophylliina</taxon>
        <taxon>Caryophylliidae</taxon>
        <taxon>Desmophyllum</taxon>
    </lineage>
</organism>
<dbReference type="InterPro" id="IPR031905">
    <property type="entry name" value="Flotillin_C"/>
</dbReference>
<dbReference type="GO" id="GO:0016600">
    <property type="term" value="C:flotillin complex"/>
    <property type="evidence" value="ECO:0007669"/>
    <property type="project" value="TreeGrafter"/>
</dbReference>
<dbReference type="GO" id="GO:0072659">
    <property type="term" value="P:protein localization to plasma membrane"/>
    <property type="evidence" value="ECO:0007669"/>
    <property type="project" value="TreeGrafter"/>
</dbReference>
<dbReference type="GO" id="GO:0045661">
    <property type="term" value="P:regulation of myoblast differentiation"/>
    <property type="evidence" value="ECO:0007669"/>
    <property type="project" value="TreeGrafter"/>
</dbReference>
<dbReference type="EMBL" id="MU827785">
    <property type="protein sequence ID" value="KAJ7333822.1"/>
    <property type="molecule type" value="Genomic_DNA"/>
</dbReference>